<name>A0A9W8A352_9FUNG</name>
<feature type="zinc finger region" description="C3H1-type" evidence="5">
    <location>
        <begin position="333"/>
        <end position="371"/>
    </location>
</feature>
<comment type="similarity">
    <text evidence="1">Belongs to the UXT family.</text>
</comment>
<dbReference type="GO" id="GO:0000122">
    <property type="term" value="P:negative regulation of transcription by RNA polymerase II"/>
    <property type="evidence" value="ECO:0007669"/>
    <property type="project" value="InterPro"/>
</dbReference>
<keyword evidence="4 5" id="KW-0862">Zinc</keyword>
<evidence type="ECO:0000256" key="5">
    <source>
        <dbReference type="PROSITE-ProRule" id="PRU00723"/>
    </source>
</evidence>
<evidence type="ECO:0000256" key="6">
    <source>
        <dbReference type="SAM" id="Coils"/>
    </source>
</evidence>
<dbReference type="PANTHER" id="PTHR12681:SF0">
    <property type="entry name" value="ZINC FINGER CCCH DOMAIN-CONTAINING PROTEIN 15"/>
    <property type="match status" value="1"/>
</dbReference>
<dbReference type="Pfam" id="PF16543">
    <property type="entry name" value="DFRP_C"/>
    <property type="match status" value="1"/>
</dbReference>
<accession>A0A9W8A352</accession>
<dbReference type="Proteomes" id="UP001150538">
    <property type="component" value="Unassembled WGS sequence"/>
</dbReference>
<proteinExistence type="inferred from homology"/>
<keyword evidence="10" id="KW-1185">Reference proteome</keyword>
<dbReference type="Gene3D" id="1.10.287.370">
    <property type="match status" value="1"/>
</dbReference>
<dbReference type="GO" id="GO:0003729">
    <property type="term" value="F:mRNA binding"/>
    <property type="evidence" value="ECO:0007669"/>
    <property type="project" value="TreeGrafter"/>
</dbReference>
<dbReference type="SUPFAM" id="SSF46579">
    <property type="entry name" value="Prefoldin"/>
    <property type="match status" value="1"/>
</dbReference>
<gene>
    <name evidence="9" type="primary">TMA46</name>
    <name evidence="9" type="ORF">H4219_002168</name>
</gene>
<dbReference type="AlphaFoldDB" id="A0A9W8A352"/>
<keyword evidence="2 5" id="KW-0479">Metal-binding</keyword>
<feature type="compositionally biased region" description="Acidic residues" evidence="7">
    <location>
        <begin position="519"/>
        <end position="537"/>
    </location>
</feature>
<dbReference type="SUPFAM" id="SSF90229">
    <property type="entry name" value="CCCH zinc finger"/>
    <property type="match status" value="1"/>
</dbReference>
<evidence type="ECO:0000256" key="3">
    <source>
        <dbReference type="ARBA" id="ARBA00022771"/>
    </source>
</evidence>
<evidence type="ECO:0000256" key="7">
    <source>
        <dbReference type="SAM" id="MobiDB-lite"/>
    </source>
</evidence>
<evidence type="ECO:0000313" key="9">
    <source>
        <dbReference type="EMBL" id="KAJ1919119.1"/>
    </source>
</evidence>
<dbReference type="InterPro" id="IPR036855">
    <property type="entry name" value="Znf_CCCH_sf"/>
</dbReference>
<keyword evidence="6" id="KW-0175">Coiled coil</keyword>
<dbReference type="InterPro" id="IPR032378">
    <property type="entry name" value="ZC3H15/TMA46_C"/>
</dbReference>
<evidence type="ECO:0000256" key="4">
    <source>
        <dbReference type="ARBA" id="ARBA00022833"/>
    </source>
</evidence>
<feature type="region of interest" description="Disordered" evidence="7">
    <location>
        <begin position="158"/>
        <end position="183"/>
    </location>
</feature>
<dbReference type="InterPro" id="IPR003994">
    <property type="entry name" value="UXT"/>
</dbReference>
<dbReference type="Pfam" id="PF02996">
    <property type="entry name" value="Prefoldin"/>
    <property type="match status" value="1"/>
</dbReference>
<dbReference type="PANTHER" id="PTHR12681">
    <property type="entry name" value="ZINC FINGER-CONTAINING PROTEIN P48ZNF"/>
    <property type="match status" value="1"/>
</dbReference>
<feature type="region of interest" description="Disordered" evidence="7">
    <location>
        <begin position="211"/>
        <end position="234"/>
    </location>
</feature>
<dbReference type="InterPro" id="IPR004127">
    <property type="entry name" value="Prefoldin_subunit_alpha"/>
</dbReference>
<feature type="coiled-coil region" evidence="6">
    <location>
        <begin position="101"/>
        <end position="132"/>
    </location>
</feature>
<reference evidence="9" key="1">
    <citation type="submission" date="2022-07" db="EMBL/GenBank/DDBJ databases">
        <title>Phylogenomic reconstructions and comparative analyses of Kickxellomycotina fungi.</title>
        <authorList>
            <person name="Reynolds N.K."/>
            <person name="Stajich J.E."/>
            <person name="Barry K."/>
            <person name="Grigoriev I.V."/>
            <person name="Crous P."/>
            <person name="Smith M.E."/>
        </authorList>
    </citation>
    <scope>NUCLEOTIDE SEQUENCE</scope>
    <source>
        <strain evidence="9">NBRC 100468</strain>
    </source>
</reference>
<dbReference type="OrthoDB" id="278280at2759"/>
<protein>
    <submittedName>
        <fullName evidence="9">Translation machinery-associated protein 46</fullName>
    </submittedName>
</protein>
<dbReference type="Gene3D" id="6.20.400.10">
    <property type="match status" value="1"/>
</dbReference>
<feature type="compositionally biased region" description="Low complexity" evidence="7">
    <location>
        <begin position="455"/>
        <end position="464"/>
    </location>
</feature>
<dbReference type="InterPro" id="IPR000571">
    <property type="entry name" value="Znf_CCCH"/>
</dbReference>
<dbReference type="EMBL" id="JANBPU010000032">
    <property type="protein sequence ID" value="KAJ1919119.1"/>
    <property type="molecule type" value="Genomic_DNA"/>
</dbReference>
<comment type="caution">
    <text evidence="9">The sequence shown here is derived from an EMBL/GenBank/DDBJ whole genome shotgun (WGS) entry which is preliminary data.</text>
</comment>
<keyword evidence="3 5" id="KW-0863">Zinc-finger</keyword>
<dbReference type="InterPro" id="IPR009053">
    <property type="entry name" value="Prefoldin"/>
</dbReference>
<evidence type="ECO:0000256" key="2">
    <source>
        <dbReference type="ARBA" id="ARBA00022723"/>
    </source>
</evidence>
<dbReference type="SMART" id="SM00356">
    <property type="entry name" value="ZnF_C3H1"/>
    <property type="match status" value="2"/>
</dbReference>
<dbReference type="GO" id="GO:0005829">
    <property type="term" value="C:cytosol"/>
    <property type="evidence" value="ECO:0007669"/>
    <property type="project" value="TreeGrafter"/>
</dbReference>
<feature type="region of interest" description="Disordered" evidence="7">
    <location>
        <begin position="449"/>
        <end position="537"/>
    </location>
</feature>
<evidence type="ECO:0000256" key="1">
    <source>
        <dbReference type="ARBA" id="ARBA00007666"/>
    </source>
</evidence>
<dbReference type="CDD" id="cd23158">
    <property type="entry name" value="Prefoldin_UXT"/>
    <property type="match status" value="1"/>
</dbReference>
<organism evidence="9 10">
    <name type="scientific">Mycoemilia scoparia</name>
    <dbReference type="NCBI Taxonomy" id="417184"/>
    <lineage>
        <taxon>Eukaryota</taxon>
        <taxon>Fungi</taxon>
        <taxon>Fungi incertae sedis</taxon>
        <taxon>Zoopagomycota</taxon>
        <taxon>Kickxellomycotina</taxon>
        <taxon>Kickxellomycetes</taxon>
        <taxon>Kickxellales</taxon>
        <taxon>Kickxellaceae</taxon>
        <taxon>Mycoemilia</taxon>
    </lineage>
</organism>
<dbReference type="GO" id="GO:0002181">
    <property type="term" value="P:cytoplasmic translation"/>
    <property type="evidence" value="ECO:0007669"/>
    <property type="project" value="TreeGrafter"/>
</dbReference>
<feature type="compositionally biased region" description="Basic and acidic residues" evidence="7">
    <location>
        <begin position="220"/>
        <end position="234"/>
    </location>
</feature>
<evidence type="ECO:0000313" key="10">
    <source>
        <dbReference type="Proteomes" id="UP001150538"/>
    </source>
</evidence>
<feature type="zinc finger region" description="C3H1-type" evidence="5">
    <location>
        <begin position="261"/>
        <end position="288"/>
    </location>
</feature>
<dbReference type="GO" id="GO:0008270">
    <property type="term" value="F:zinc ion binding"/>
    <property type="evidence" value="ECO:0007669"/>
    <property type="project" value="UniProtKB-KW"/>
</dbReference>
<sequence length="537" mass="61611">MSKARVKNPDPTEMLERYDSFINEKLQPDLNHVLELRDEVYNQISEYLKLKTYIETIKKNDLQTLKTKIDLGSNFYAKAIVPDTKHIYVSVGFGFHLQMTLEEADRFIDKKQASLEKLADKYTKDANEIRAKIKMVYGALMEVMQLSKEDPKSNRTHLYKFQQMPPKKKGQSSKTEQKAKKKVVEDKTFGLKNKNKSAKVNRYVQQVEAQVMNGGKSKAKKAEEDKKQAVLSKKEAKKKMDEELADLFKPIQTQKVPFGVDPKTVLCAFFKAGLCKKGDKCKFSHNLNVERKGAKIDVYTDNRKGDEESDTMDSWDQSKLEKVVLSKHGNPRTTTSIVCKYFLEAIENGKYGWFWECPNDGNKCKYQHALPPGFVLKKNKKDSETKNEISLEEFLEVERHKLGPNLTPVTFESFNEWKRNRVARKEKEEAEKLKKKEAAIKAGKSSNMSGRDFFDFNPDWNNNQDEGDDDDAFDFTQYRNSEGGYQNDEGEDVANKMRSLEVSNGSVGAQNEALFAAENLDDISDDDDDDDDDNGRK</sequence>
<feature type="domain" description="C3H1-type" evidence="8">
    <location>
        <begin position="333"/>
        <end position="371"/>
    </location>
</feature>
<dbReference type="PROSITE" id="PS50103">
    <property type="entry name" value="ZF_C3H1"/>
    <property type="match status" value="2"/>
</dbReference>
<dbReference type="GO" id="GO:0003714">
    <property type="term" value="F:transcription corepressor activity"/>
    <property type="evidence" value="ECO:0007669"/>
    <property type="project" value="InterPro"/>
</dbReference>
<dbReference type="Gene3D" id="4.10.1000.10">
    <property type="entry name" value="Zinc finger, CCCH-type"/>
    <property type="match status" value="1"/>
</dbReference>
<feature type="domain" description="C3H1-type" evidence="8">
    <location>
        <begin position="261"/>
        <end position="288"/>
    </location>
</feature>
<dbReference type="PRINTS" id="PR01502">
    <property type="entry name" value="UXTPROTEIN"/>
</dbReference>
<evidence type="ECO:0000259" key="8">
    <source>
        <dbReference type="PROSITE" id="PS50103"/>
    </source>
</evidence>
<dbReference type="Pfam" id="PF00642">
    <property type="entry name" value="zf-CCCH"/>
    <property type="match status" value="1"/>
</dbReference>